<dbReference type="Pfam" id="PF14714">
    <property type="entry name" value="KH_dom-like"/>
    <property type="match status" value="1"/>
</dbReference>
<gene>
    <name evidence="8" type="primary">der</name>
    <name evidence="12" type="ORF">DES35_10450</name>
</gene>
<dbReference type="InterPro" id="IPR032859">
    <property type="entry name" value="KH_dom-like"/>
</dbReference>
<dbReference type="EMBL" id="QPJS01000004">
    <property type="protein sequence ID" value="RCX02291.1"/>
    <property type="molecule type" value="Genomic_DNA"/>
</dbReference>
<dbReference type="InterPro" id="IPR016484">
    <property type="entry name" value="GTPase_Der"/>
</dbReference>
<reference evidence="12 13" key="1">
    <citation type="submission" date="2018-07" db="EMBL/GenBank/DDBJ databases">
        <title>Genomic Encyclopedia of Type Strains, Phase IV (KMG-IV): sequencing the most valuable type-strain genomes for metagenomic binning, comparative biology and taxonomic classification.</title>
        <authorList>
            <person name="Goeker M."/>
        </authorList>
    </citation>
    <scope>NUCLEOTIDE SEQUENCE [LARGE SCALE GENOMIC DNA]</scope>
    <source>
        <strain evidence="12 13">DSM 21410</strain>
    </source>
</reference>
<feature type="binding site" evidence="8">
    <location>
        <begin position="231"/>
        <end position="235"/>
    </location>
    <ligand>
        <name>GTP</name>
        <dbReference type="ChEBI" id="CHEBI:37565"/>
        <label>2</label>
    </ligand>
</feature>
<feature type="binding site" evidence="8">
    <location>
        <begin position="9"/>
        <end position="16"/>
    </location>
    <ligand>
        <name>GTP</name>
        <dbReference type="ChEBI" id="CHEBI:37565"/>
        <label>1</label>
    </ligand>
</feature>
<evidence type="ECO:0000256" key="6">
    <source>
        <dbReference type="ARBA" id="ARBA00023134"/>
    </source>
</evidence>
<sequence length="437" mass="49147">MAGIIAIVGRPNVGKSTLFNRLTGRREAIVDNTPGVTRDRIYAAAEWLDKSFTVVDTGGYTEGSSDDFESEIRKQARYAIDEAHVIILVVDGREGLSPLDEEVADQIRKSGKPHVLAVNKIDSPADDYVIADFLKLGFNDVFPISAVNGHGTGDLLDKVVGHLPCEADKSLDFTEDLPKICVVGRPNVGKSSFLNALTGRDQHIVSDVAGTTRDAVHTRYNMFGFDFYLVDTAGLRKKGKVSEDLEFYSVMRAIKSIENSDVCILMIDATRGIEAQDLNIFHLIEKNKKGVVIAVNKWDLTDKTQTTASEFRKAILERIKPFTDVPILFTSSIEKTRLLKTLQEALEVYKRRKVRIPTSQLNETLLPIFENTPPPVYKGKTVSIKYITQLPTPRPQFAFFCNLPQYIKEPYKRFIENQLRSMYDFTGVPLDIYFRKK</sequence>
<comment type="function">
    <text evidence="8 10">GTPase that plays an essential role in the late steps of ribosome biogenesis.</text>
</comment>
<evidence type="ECO:0000313" key="12">
    <source>
        <dbReference type="EMBL" id="RCX02291.1"/>
    </source>
</evidence>
<comment type="similarity">
    <text evidence="1 8 9 10">Belongs to the TRAFAC class TrmE-Era-EngA-EngB-Septin-like GTPase superfamily. EngA (Der) GTPase family.</text>
</comment>
<keyword evidence="3 8" id="KW-0690">Ribosome biogenesis</keyword>
<dbReference type="PIRSF" id="PIRSF006485">
    <property type="entry name" value="GTP-binding_EngA"/>
    <property type="match status" value="1"/>
</dbReference>
<dbReference type="FunFam" id="3.40.50.300:FF:000040">
    <property type="entry name" value="GTPase Der"/>
    <property type="match status" value="1"/>
</dbReference>
<feature type="domain" description="EngA-type G" evidence="11">
    <location>
        <begin position="178"/>
        <end position="353"/>
    </location>
</feature>
<accession>A0A368ZZA7</accession>
<keyword evidence="4 10" id="KW-0677">Repeat</keyword>
<dbReference type="Gene3D" id="3.40.50.300">
    <property type="entry name" value="P-loop containing nucleotide triphosphate hydrolases"/>
    <property type="match status" value="2"/>
</dbReference>
<dbReference type="AlphaFoldDB" id="A0A368ZZA7"/>
<dbReference type="NCBIfam" id="TIGR03594">
    <property type="entry name" value="GTPase_EngA"/>
    <property type="match status" value="1"/>
</dbReference>
<dbReference type="CDD" id="cd01894">
    <property type="entry name" value="EngA1"/>
    <property type="match status" value="1"/>
</dbReference>
<dbReference type="NCBIfam" id="TIGR00231">
    <property type="entry name" value="small_GTP"/>
    <property type="match status" value="2"/>
</dbReference>
<dbReference type="PROSITE" id="PS51712">
    <property type="entry name" value="G_ENGA"/>
    <property type="match status" value="2"/>
</dbReference>
<feature type="domain" description="EngA-type G" evidence="11">
    <location>
        <begin position="3"/>
        <end position="167"/>
    </location>
</feature>
<dbReference type="FunFam" id="3.40.50.300:FF:000057">
    <property type="entry name" value="GTPase Der"/>
    <property type="match status" value="1"/>
</dbReference>
<evidence type="ECO:0000256" key="4">
    <source>
        <dbReference type="ARBA" id="ARBA00022737"/>
    </source>
</evidence>
<evidence type="ECO:0000256" key="5">
    <source>
        <dbReference type="ARBA" id="ARBA00022741"/>
    </source>
</evidence>
<evidence type="ECO:0000256" key="10">
    <source>
        <dbReference type="RuleBase" id="RU004481"/>
    </source>
</evidence>
<dbReference type="Gene3D" id="3.30.300.20">
    <property type="match status" value="1"/>
</dbReference>
<dbReference type="PANTHER" id="PTHR43834:SF6">
    <property type="entry name" value="GTPASE DER"/>
    <property type="match status" value="1"/>
</dbReference>
<evidence type="ECO:0000256" key="7">
    <source>
        <dbReference type="ARBA" id="ARBA00032345"/>
    </source>
</evidence>
<evidence type="ECO:0000256" key="9">
    <source>
        <dbReference type="PROSITE-ProRule" id="PRU01049"/>
    </source>
</evidence>
<evidence type="ECO:0000259" key="11">
    <source>
        <dbReference type="PROSITE" id="PS51712"/>
    </source>
</evidence>
<dbReference type="InterPro" id="IPR027417">
    <property type="entry name" value="P-loop_NTPase"/>
</dbReference>
<comment type="caution">
    <text evidence="12">The sequence shown here is derived from an EMBL/GenBank/DDBJ whole genome shotgun (WGS) entry which is preliminary data.</text>
</comment>
<dbReference type="Pfam" id="PF01926">
    <property type="entry name" value="MMR_HSR1"/>
    <property type="match status" value="2"/>
</dbReference>
<dbReference type="RefSeq" id="WP_114366397.1">
    <property type="nucleotide sequence ID" value="NZ_BHZF01000006.1"/>
</dbReference>
<dbReference type="InterPro" id="IPR031166">
    <property type="entry name" value="G_ENGA"/>
</dbReference>
<dbReference type="GO" id="GO:0042254">
    <property type="term" value="P:ribosome biogenesis"/>
    <property type="evidence" value="ECO:0007669"/>
    <property type="project" value="UniProtKB-KW"/>
</dbReference>
<dbReference type="HAMAP" id="MF_00195">
    <property type="entry name" value="GTPase_Der"/>
    <property type="match status" value="1"/>
</dbReference>
<feature type="binding site" evidence="8">
    <location>
        <begin position="184"/>
        <end position="191"/>
    </location>
    <ligand>
        <name>GTP</name>
        <dbReference type="ChEBI" id="CHEBI:37565"/>
        <label>2</label>
    </ligand>
</feature>
<dbReference type="InterPro" id="IPR005225">
    <property type="entry name" value="Small_GTP-bd"/>
</dbReference>
<organism evidence="12 13">
    <name type="scientific">Schleiferia thermophila</name>
    <dbReference type="NCBI Taxonomy" id="884107"/>
    <lineage>
        <taxon>Bacteria</taxon>
        <taxon>Pseudomonadati</taxon>
        <taxon>Bacteroidota</taxon>
        <taxon>Flavobacteriia</taxon>
        <taxon>Flavobacteriales</taxon>
        <taxon>Schleiferiaceae</taxon>
        <taxon>Schleiferia</taxon>
    </lineage>
</organism>
<dbReference type="GO" id="GO:0005525">
    <property type="term" value="F:GTP binding"/>
    <property type="evidence" value="ECO:0007669"/>
    <property type="project" value="UniProtKB-UniRule"/>
</dbReference>
<evidence type="ECO:0000256" key="2">
    <source>
        <dbReference type="ARBA" id="ARBA00020953"/>
    </source>
</evidence>
<name>A0A368ZZA7_9FLAO</name>
<evidence type="ECO:0000256" key="3">
    <source>
        <dbReference type="ARBA" id="ARBA00022517"/>
    </source>
</evidence>
<evidence type="ECO:0000256" key="1">
    <source>
        <dbReference type="ARBA" id="ARBA00008279"/>
    </source>
</evidence>
<dbReference type="InterPro" id="IPR006073">
    <property type="entry name" value="GTP-bd"/>
</dbReference>
<keyword evidence="6 8" id="KW-0342">GTP-binding</keyword>
<keyword evidence="13" id="KW-1185">Reference proteome</keyword>
<dbReference type="GO" id="GO:0043022">
    <property type="term" value="F:ribosome binding"/>
    <property type="evidence" value="ECO:0007669"/>
    <property type="project" value="TreeGrafter"/>
</dbReference>
<feature type="binding site" evidence="8">
    <location>
        <begin position="56"/>
        <end position="60"/>
    </location>
    <ligand>
        <name>GTP</name>
        <dbReference type="ChEBI" id="CHEBI:37565"/>
        <label>1</label>
    </ligand>
</feature>
<evidence type="ECO:0000256" key="8">
    <source>
        <dbReference type="HAMAP-Rule" id="MF_00195"/>
    </source>
</evidence>
<keyword evidence="5 8" id="KW-0547">Nucleotide-binding</keyword>
<dbReference type="CDD" id="cd01895">
    <property type="entry name" value="EngA2"/>
    <property type="match status" value="1"/>
</dbReference>
<comment type="subunit">
    <text evidence="8">Associates with the 50S ribosomal subunit.</text>
</comment>
<dbReference type="FunFam" id="3.30.300.20:FF:000004">
    <property type="entry name" value="GTPase Der"/>
    <property type="match status" value="1"/>
</dbReference>
<dbReference type="InterPro" id="IPR015946">
    <property type="entry name" value="KH_dom-like_a/b"/>
</dbReference>
<feature type="binding site" evidence="8">
    <location>
        <begin position="296"/>
        <end position="299"/>
    </location>
    <ligand>
        <name>GTP</name>
        <dbReference type="ChEBI" id="CHEBI:37565"/>
        <label>2</label>
    </ligand>
</feature>
<dbReference type="PANTHER" id="PTHR43834">
    <property type="entry name" value="GTPASE DER"/>
    <property type="match status" value="1"/>
</dbReference>
<evidence type="ECO:0000313" key="13">
    <source>
        <dbReference type="Proteomes" id="UP000253517"/>
    </source>
</evidence>
<dbReference type="PRINTS" id="PR00326">
    <property type="entry name" value="GTP1OBG"/>
</dbReference>
<feature type="binding site" evidence="8">
    <location>
        <begin position="119"/>
        <end position="122"/>
    </location>
    <ligand>
        <name>GTP</name>
        <dbReference type="ChEBI" id="CHEBI:37565"/>
        <label>1</label>
    </ligand>
</feature>
<proteinExistence type="inferred from homology"/>
<protein>
    <recommendedName>
        <fullName evidence="2 8">GTPase Der</fullName>
    </recommendedName>
    <alternativeName>
        <fullName evidence="7 8">GTP-binding protein EngA</fullName>
    </alternativeName>
</protein>
<dbReference type="SUPFAM" id="SSF52540">
    <property type="entry name" value="P-loop containing nucleoside triphosphate hydrolases"/>
    <property type="match status" value="2"/>
</dbReference>
<dbReference type="Proteomes" id="UP000253517">
    <property type="component" value="Unassembled WGS sequence"/>
</dbReference>